<dbReference type="KEGG" id="xla:108696970"/>
<dbReference type="GO" id="GO:0019900">
    <property type="term" value="F:kinase binding"/>
    <property type="evidence" value="ECO:0007669"/>
    <property type="project" value="InterPro"/>
</dbReference>
<dbReference type="InterPro" id="IPR031994">
    <property type="entry name" value="JAKMIP_C"/>
</dbReference>
<dbReference type="PANTHER" id="PTHR18935:SF9">
    <property type="entry name" value="JANUS KINASE AND MICROTUBULE-INTERACTING PROTEIN 3"/>
    <property type="match status" value="1"/>
</dbReference>
<dbReference type="CTD" id="108696970"/>
<feature type="coiled-coil region" evidence="3">
    <location>
        <begin position="493"/>
        <end position="616"/>
    </location>
</feature>
<dbReference type="Proteomes" id="UP000186698">
    <property type="component" value="Chromosome 7L"/>
</dbReference>
<evidence type="ECO:0000256" key="3">
    <source>
        <dbReference type="SAM" id="Coils"/>
    </source>
</evidence>
<dbReference type="InterPro" id="IPR024836">
    <property type="entry name" value="JAKMIP"/>
</dbReference>
<dbReference type="AlphaFoldDB" id="A0A8J0TAF0"/>
<dbReference type="GO" id="GO:0016301">
    <property type="term" value="F:kinase activity"/>
    <property type="evidence" value="ECO:0007669"/>
    <property type="project" value="UniProtKB-KW"/>
</dbReference>
<keyword evidence="7 8" id="KW-0418">Kinase</keyword>
<evidence type="ECO:0000313" key="7">
    <source>
        <dbReference type="RefSeq" id="XP_018082157.1"/>
    </source>
</evidence>
<reference evidence="7" key="1">
    <citation type="submission" date="2022-04" db="UniProtKB">
        <authorList>
            <consortium name="RefSeq"/>
        </authorList>
    </citation>
    <scope>IDENTIFICATION</scope>
    <source>
        <strain evidence="7 8">J_2021</strain>
        <tissue evidence="7 8">Erythrocytes</tissue>
    </source>
</reference>
<sequence>MSKKGASSRAKGDKADALASLIAANEDLRAKLTETQIELQQEKSKVSKLEREKNQEIKQIREHEQHKNIVLVTELKAKLHEEKMKELQSVREALLRQHELELFRVIKIKDNENQRLQTVVNALRDGAPEKVKTVLYSEAKEEAKKVFEFEKIKMQQEVFELKGAKRQVEEALTVVMQADKMKAAEIRNVYHLHQEEISKIKRECEREIRRLMDEIKLKDRAVYMLEKELGVQAGHAQRLQLQKEALDEQLVQFKESDRHLSSPKREVPIASGAGDTSDHSGSPEQQLDEKDARRFQLKIAELSAIIRKLEDRNALLSEERNELLKRLREAESQYKPILDKNKRLSRKNEEMSHSLRKMENKLKFLTHENIEMRQKAGIRRPSSLNDLDQSREEREVDFLRLQLNEQQLFIDELCKTLETASYVKSGLDREKLLRFRKQRKKMAKLPKPVVETFFGYDEEASLDSDGSSISYHTDRTDRTPCTPDEDVEEGMAKEETELRFRQLTMEYQALQRAYALLQEQVGGTLDAEREVKTREQLQTDIFQYQRRIEDLEKAMSEQGQDMKWIEEKQGLYRRNQELVDKIKQMETDEAKLKHDIQDVKDQNELLEFRILELEDRERRSPAITFHHFPFTEGKSPLQVYCEAEGFTGIIVSELMKKLDILGDNAVSNLTNDEQVIVIQARTVLNLAEKWLQQIEVTESALQQKMVDLENEKDLFTKQKGYLEDELDFRKQSLDLAHRQILELESMLFDALQQEAGAKMAHLLSEEEREQLKSAVEQWKRQVMSELRERDAQILRERMDVIHHAQQRIKEQEERIEFQKRQIKELEEKFLFLFLFFSLAFILWS</sequence>
<feature type="domain" description="Janus kinase and microtubule-interacting protein C-terminal" evidence="5">
    <location>
        <begin position="428"/>
        <end position="623"/>
    </location>
</feature>
<dbReference type="OrthoDB" id="6424487at2759"/>
<feature type="region of interest" description="Disordered" evidence="4">
    <location>
        <begin position="254"/>
        <end position="290"/>
    </location>
</feature>
<dbReference type="Pfam" id="PF16034">
    <property type="entry name" value="JAKMIP_CC3"/>
    <property type="match status" value="1"/>
</dbReference>
<accession>A0A8J0TAF0</accession>
<evidence type="ECO:0000256" key="1">
    <source>
        <dbReference type="ARBA" id="ARBA00005239"/>
    </source>
</evidence>
<evidence type="ECO:0000256" key="4">
    <source>
        <dbReference type="SAM" id="MobiDB-lite"/>
    </source>
</evidence>
<name>A0A8J0TAF0_XENLA</name>
<keyword evidence="7 8" id="KW-0808">Transferase</keyword>
<dbReference type="GeneID" id="108696970"/>
<comment type="similarity">
    <text evidence="1">Belongs to the JAKMIP family.</text>
</comment>
<feature type="coiled-coil region" evidence="3">
    <location>
        <begin position="691"/>
        <end position="718"/>
    </location>
</feature>
<feature type="coiled-coil region" evidence="3">
    <location>
        <begin position="761"/>
        <end position="828"/>
    </location>
</feature>
<organism evidence="7">
    <name type="scientific">Xenopus laevis</name>
    <name type="common">African clawed frog</name>
    <dbReference type="NCBI Taxonomy" id="8355"/>
    <lineage>
        <taxon>Eukaryota</taxon>
        <taxon>Metazoa</taxon>
        <taxon>Chordata</taxon>
        <taxon>Craniata</taxon>
        <taxon>Vertebrata</taxon>
        <taxon>Euteleostomi</taxon>
        <taxon>Amphibia</taxon>
        <taxon>Batrachia</taxon>
        <taxon>Anura</taxon>
        <taxon>Pipoidea</taxon>
        <taxon>Pipidae</taxon>
        <taxon>Xenopodinae</taxon>
        <taxon>Xenopus</taxon>
        <taxon>Xenopus</taxon>
    </lineage>
</organism>
<evidence type="ECO:0000313" key="8">
    <source>
        <dbReference type="RefSeq" id="XP_041424538.1"/>
    </source>
</evidence>
<proteinExistence type="inferred from homology"/>
<evidence type="ECO:0000259" key="5">
    <source>
        <dbReference type="Pfam" id="PF16034"/>
    </source>
</evidence>
<evidence type="ECO:0000256" key="2">
    <source>
        <dbReference type="ARBA" id="ARBA00023054"/>
    </source>
</evidence>
<dbReference type="Xenbase" id="XB-GENE-17334617">
    <property type="gene designation" value="jakmip3.L"/>
</dbReference>
<feature type="coiled-coil region" evidence="3">
    <location>
        <begin position="18"/>
        <end position="97"/>
    </location>
</feature>
<gene>
    <name evidence="7 8 9" type="primary">jakmip3.L</name>
</gene>
<protein>
    <submittedName>
        <fullName evidence="7 8">Janus kinase and microtubule-interacting protein 3 isoform X1</fullName>
    </submittedName>
</protein>
<feature type="coiled-coil region" evidence="3">
    <location>
        <begin position="292"/>
        <end position="375"/>
    </location>
</feature>
<dbReference type="RefSeq" id="XP_018082157.1">
    <property type="nucleotide sequence ID" value="XM_018226668.2"/>
</dbReference>
<evidence type="ECO:0000313" key="9">
    <source>
        <dbReference type="Xenbase" id="XB-GENE-17334617"/>
    </source>
</evidence>
<dbReference type="RefSeq" id="XP_041424538.1">
    <property type="nucleotide sequence ID" value="XM_041568604.1"/>
</dbReference>
<dbReference type="GO" id="GO:0008017">
    <property type="term" value="F:microtubule binding"/>
    <property type="evidence" value="ECO:0007669"/>
    <property type="project" value="InterPro"/>
</dbReference>
<keyword evidence="6" id="KW-1185">Reference proteome</keyword>
<dbReference type="PANTHER" id="PTHR18935">
    <property type="entry name" value="GOLGIN SUBFAMILY A MEMBER 4-LIKE ISOFORM X1"/>
    <property type="match status" value="1"/>
</dbReference>
<feature type="region of interest" description="Disordered" evidence="4">
    <location>
        <begin position="465"/>
        <end position="490"/>
    </location>
</feature>
<feature type="compositionally biased region" description="Basic and acidic residues" evidence="4">
    <location>
        <begin position="254"/>
        <end position="267"/>
    </location>
</feature>
<keyword evidence="2 3" id="KW-0175">Coiled coil</keyword>
<evidence type="ECO:0000313" key="6">
    <source>
        <dbReference type="Proteomes" id="UP000186698"/>
    </source>
</evidence>
<dbReference type="AGR" id="Xenbase:XB-GENE-17334617"/>